<dbReference type="GO" id="GO:0008237">
    <property type="term" value="F:metallopeptidase activity"/>
    <property type="evidence" value="ECO:0007669"/>
    <property type="project" value="UniProtKB-KW"/>
</dbReference>
<keyword evidence="5" id="KW-0862">Zinc</keyword>
<evidence type="ECO:0000256" key="8">
    <source>
        <dbReference type="SAM" id="Phobius"/>
    </source>
</evidence>
<dbReference type="AlphaFoldDB" id="A0A4Q0T4T1"/>
<feature type="transmembrane region" description="Helical" evidence="8">
    <location>
        <begin position="106"/>
        <end position="126"/>
    </location>
</feature>
<evidence type="ECO:0000256" key="7">
    <source>
        <dbReference type="PROSITE-ProRule" id="PRU00703"/>
    </source>
</evidence>
<dbReference type="Proteomes" id="UP000289437">
    <property type="component" value="Unassembled WGS sequence"/>
</dbReference>
<keyword evidence="11" id="KW-1185">Reference proteome</keyword>
<keyword evidence="3 10" id="KW-0645">Protease</keyword>
<accession>A0A4Q0T4T1</accession>
<dbReference type="RefSeq" id="WP_128911743.1">
    <property type="nucleotide sequence ID" value="NZ_RDSM01000001.1"/>
</dbReference>
<dbReference type="OrthoDB" id="9800627at2"/>
<evidence type="ECO:0000313" key="10">
    <source>
        <dbReference type="EMBL" id="RXH57590.1"/>
    </source>
</evidence>
<reference evidence="11" key="2">
    <citation type="submission" date="2019-02" db="EMBL/GenBank/DDBJ databases">
        <title>Granulicella sibirica sp. nov., a psychrotolerant acidobacterium isolated from an organic soil layer in forested tundra, West Siberia.</title>
        <authorList>
            <person name="Oshkin I.Y."/>
            <person name="Kulichevskaya I.S."/>
            <person name="Rijpstra W.I.C."/>
            <person name="Sinninghe Damste J.S."/>
            <person name="Rakitin A.L."/>
            <person name="Ravin N.V."/>
            <person name="Dedysh S.N."/>
        </authorList>
    </citation>
    <scope>NUCLEOTIDE SEQUENCE [LARGE SCALE GENOMIC DNA]</scope>
    <source>
        <strain evidence="11">AF10</strain>
    </source>
</reference>
<evidence type="ECO:0000256" key="4">
    <source>
        <dbReference type="ARBA" id="ARBA00022801"/>
    </source>
</evidence>
<feature type="transmembrane region" description="Helical" evidence="8">
    <location>
        <begin position="21"/>
        <end position="38"/>
    </location>
</feature>
<dbReference type="InterPro" id="IPR000644">
    <property type="entry name" value="CBS_dom"/>
</dbReference>
<comment type="cofactor">
    <cofactor evidence="1">
        <name>Zn(2+)</name>
        <dbReference type="ChEBI" id="CHEBI:29105"/>
    </cofactor>
</comment>
<keyword evidence="8" id="KW-0812">Transmembrane</keyword>
<dbReference type="Gene3D" id="3.10.580.10">
    <property type="entry name" value="CBS-domain"/>
    <property type="match status" value="1"/>
</dbReference>
<evidence type="ECO:0000256" key="2">
    <source>
        <dbReference type="ARBA" id="ARBA00007931"/>
    </source>
</evidence>
<dbReference type="PROSITE" id="PS51371">
    <property type="entry name" value="CBS"/>
    <property type="match status" value="1"/>
</dbReference>
<keyword evidence="4" id="KW-0378">Hydrolase</keyword>
<dbReference type="EMBL" id="RDSM01000001">
    <property type="protein sequence ID" value="RXH57590.1"/>
    <property type="molecule type" value="Genomic_DNA"/>
</dbReference>
<feature type="transmembrane region" description="Helical" evidence="8">
    <location>
        <begin position="185"/>
        <end position="215"/>
    </location>
</feature>
<feature type="domain" description="CBS" evidence="9">
    <location>
        <begin position="239"/>
        <end position="294"/>
    </location>
</feature>
<evidence type="ECO:0000313" key="11">
    <source>
        <dbReference type="Proteomes" id="UP000289437"/>
    </source>
</evidence>
<dbReference type="PANTHER" id="PTHR39188">
    <property type="entry name" value="MEMBRANE-ASSOCIATED ZINC METALLOPROTEASE M50B"/>
    <property type="match status" value="1"/>
</dbReference>
<proteinExistence type="inferred from homology"/>
<keyword evidence="7" id="KW-0129">CBS domain</keyword>
<keyword evidence="8" id="KW-0472">Membrane</keyword>
<evidence type="ECO:0000256" key="1">
    <source>
        <dbReference type="ARBA" id="ARBA00001947"/>
    </source>
</evidence>
<evidence type="ECO:0000256" key="3">
    <source>
        <dbReference type="ARBA" id="ARBA00022670"/>
    </source>
</evidence>
<dbReference type="Pfam" id="PF00571">
    <property type="entry name" value="CBS"/>
    <property type="match status" value="2"/>
</dbReference>
<name>A0A4Q0T4T1_9BACT</name>
<keyword evidence="8" id="KW-1133">Transmembrane helix</keyword>
<evidence type="ECO:0000256" key="5">
    <source>
        <dbReference type="ARBA" id="ARBA00022833"/>
    </source>
</evidence>
<feature type="transmembrane region" description="Helical" evidence="8">
    <location>
        <begin position="44"/>
        <end position="60"/>
    </location>
</feature>
<dbReference type="InterPro" id="IPR046342">
    <property type="entry name" value="CBS_dom_sf"/>
</dbReference>
<gene>
    <name evidence="10" type="ORF">GRAN_0900</name>
</gene>
<dbReference type="GO" id="GO:0006508">
    <property type="term" value="P:proteolysis"/>
    <property type="evidence" value="ECO:0007669"/>
    <property type="project" value="UniProtKB-KW"/>
</dbReference>
<dbReference type="PANTHER" id="PTHR39188:SF3">
    <property type="entry name" value="STAGE IV SPORULATION PROTEIN FB"/>
    <property type="match status" value="1"/>
</dbReference>
<comment type="similarity">
    <text evidence="2">Belongs to the peptidase M50B family.</text>
</comment>
<dbReference type="SUPFAM" id="SSF54631">
    <property type="entry name" value="CBS-domain pair"/>
    <property type="match status" value="1"/>
</dbReference>
<organism evidence="10 11">
    <name type="scientific">Granulicella sibirica</name>
    <dbReference type="NCBI Taxonomy" id="2479048"/>
    <lineage>
        <taxon>Bacteria</taxon>
        <taxon>Pseudomonadati</taxon>
        <taxon>Acidobacteriota</taxon>
        <taxon>Terriglobia</taxon>
        <taxon>Terriglobales</taxon>
        <taxon>Acidobacteriaceae</taxon>
        <taxon>Granulicella</taxon>
    </lineage>
</organism>
<reference evidence="10 11" key="1">
    <citation type="submission" date="2018-11" db="EMBL/GenBank/DDBJ databases">
        <authorList>
            <person name="Mardanov A.V."/>
            <person name="Ravin N.V."/>
            <person name="Dedysh S.N."/>
        </authorList>
    </citation>
    <scope>NUCLEOTIDE SEQUENCE [LARGE SCALE GENOMIC DNA]</scope>
    <source>
        <strain evidence="10 11">AF10</strain>
    </source>
</reference>
<comment type="caution">
    <text evidence="10">The sequence shown here is derived from an EMBL/GenBank/DDBJ whole genome shotgun (WGS) entry which is preliminary data.</text>
</comment>
<sequence>MRGWSFPIGRVLGVEIRIHSFFLILLGFSISFGIYTSGNGGRGFLLWFILVAAVLVREAARGLAAACYGLELRSLLLLPTGGLPTYASTSTYEKSPEDALLKRMTFVGPAANLVFGGILAAVVTAVSPEINLFSRPLVTPASLMKALVWANLLLGLVNLLPASPLDGGRLVPAGFNKPGTNGLLSFGQMIAVGLVLIGVLSGGAWFVMIGFFIMFGSHLENQGSLLQTSVDMVKMRDVMLTDYSTLSASDTLEDALERAIHTLQDVFPVVRGGTIVGAVSRQSILEALQAGGNSYVQGVMARTFEIAHPEDALVKTLRRIAGTGGTQFVPVLEGERVVGIVTPHHLSQSIRLRSQLPRRGRERDDR</sequence>
<evidence type="ECO:0000259" key="9">
    <source>
        <dbReference type="PROSITE" id="PS51371"/>
    </source>
</evidence>
<feature type="transmembrane region" description="Helical" evidence="8">
    <location>
        <begin position="146"/>
        <end position="165"/>
    </location>
</feature>
<protein>
    <submittedName>
        <fullName evidence="10">SREBP protease/CBS domain</fullName>
    </submittedName>
</protein>
<evidence type="ECO:0000256" key="6">
    <source>
        <dbReference type="ARBA" id="ARBA00023049"/>
    </source>
</evidence>
<keyword evidence="6" id="KW-0482">Metalloprotease</keyword>